<name>A0A0A9FQH7_ARUDO</name>
<keyword evidence="1" id="KW-0472">Membrane</keyword>
<evidence type="ECO:0000256" key="1">
    <source>
        <dbReference type="SAM" id="Phobius"/>
    </source>
</evidence>
<evidence type="ECO:0000313" key="2">
    <source>
        <dbReference type="EMBL" id="JAE13519.1"/>
    </source>
</evidence>
<dbReference type="EMBL" id="GBRH01184377">
    <property type="protein sequence ID" value="JAE13519.1"/>
    <property type="molecule type" value="Transcribed_RNA"/>
</dbReference>
<reference evidence="2" key="2">
    <citation type="journal article" date="2015" name="Data Brief">
        <title>Shoot transcriptome of the giant reed, Arundo donax.</title>
        <authorList>
            <person name="Barrero R.A."/>
            <person name="Guerrero F.D."/>
            <person name="Moolhuijzen P."/>
            <person name="Goolsby J.A."/>
            <person name="Tidwell J."/>
            <person name="Bellgard S.E."/>
            <person name="Bellgard M.I."/>
        </authorList>
    </citation>
    <scope>NUCLEOTIDE SEQUENCE</scope>
    <source>
        <tissue evidence="2">Shoot tissue taken approximately 20 cm above the soil surface</tissue>
    </source>
</reference>
<keyword evidence="1" id="KW-0812">Transmembrane</keyword>
<proteinExistence type="predicted"/>
<protein>
    <submittedName>
        <fullName evidence="2">Pco084394</fullName>
    </submittedName>
</protein>
<sequence length="56" mass="5909">MNDTMRSPGDSVFVSALSHAPVPVVGIMKGVPVVVLKIFLTSSRRTLVRAGTAGER</sequence>
<keyword evidence="1" id="KW-1133">Transmembrane helix</keyword>
<reference evidence="2" key="1">
    <citation type="submission" date="2014-09" db="EMBL/GenBank/DDBJ databases">
        <authorList>
            <person name="Magalhaes I.L.F."/>
            <person name="Oliveira U."/>
            <person name="Santos F.R."/>
            <person name="Vidigal T.H.D.A."/>
            <person name="Brescovit A.D."/>
            <person name="Santos A.J."/>
        </authorList>
    </citation>
    <scope>NUCLEOTIDE SEQUENCE</scope>
    <source>
        <tissue evidence="2">Shoot tissue taken approximately 20 cm above the soil surface</tissue>
    </source>
</reference>
<accession>A0A0A9FQH7</accession>
<feature type="transmembrane region" description="Helical" evidence="1">
    <location>
        <begin position="20"/>
        <end position="40"/>
    </location>
</feature>
<organism evidence="2">
    <name type="scientific">Arundo donax</name>
    <name type="common">Giant reed</name>
    <name type="synonym">Donax arundinaceus</name>
    <dbReference type="NCBI Taxonomy" id="35708"/>
    <lineage>
        <taxon>Eukaryota</taxon>
        <taxon>Viridiplantae</taxon>
        <taxon>Streptophyta</taxon>
        <taxon>Embryophyta</taxon>
        <taxon>Tracheophyta</taxon>
        <taxon>Spermatophyta</taxon>
        <taxon>Magnoliopsida</taxon>
        <taxon>Liliopsida</taxon>
        <taxon>Poales</taxon>
        <taxon>Poaceae</taxon>
        <taxon>PACMAD clade</taxon>
        <taxon>Arundinoideae</taxon>
        <taxon>Arundineae</taxon>
        <taxon>Arundo</taxon>
    </lineage>
</organism>
<dbReference type="AlphaFoldDB" id="A0A0A9FQH7"/>